<dbReference type="Gene3D" id="3.40.50.10850">
    <property type="entry name" value="Ntrc-like two-domain protein"/>
    <property type="match status" value="1"/>
</dbReference>
<dbReference type="EMBL" id="JXAL01000016">
    <property type="protein sequence ID" value="KIL35835.1"/>
    <property type="molecule type" value="Genomic_DNA"/>
</dbReference>
<accession>A0ABR5A460</accession>
<comment type="caution">
    <text evidence="3">The sequence shown here is derived from an EMBL/GenBank/DDBJ whole genome shotgun (WGS) entry which is preliminary data.</text>
</comment>
<keyword evidence="1" id="KW-0547">Nucleotide-binding</keyword>
<evidence type="ECO:0000256" key="2">
    <source>
        <dbReference type="ARBA" id="ARBA00022840"/>
    </source>
</evidence>
<evidence type="ECO:0000313" key="3">
    <source>
        <dbReference type="EMBL" id="KIL35835.1"/>
    </source>
</evidence>
<keyword evidence="4" id="KW-1185">Reference proteome</keyword>
<protein>
    <recommendedName>
        <fullName evidence="5">AAA domain-containing protein</fullName>
    </recommendedName>
</protein>
<dbReference type="PANTHER" id="PTHR43384">
    <property type="entry name" value="SEPTUM SITE-DETERMINING PROTEIN MIND HOMOLOG, CHLOROPLASTIC-RELATED"/>
    <property type="match status" value="1"/>
</dbReference>
<name>A0ABR5A460_9BACL</name>
<sequence length="380" mass="42081">MAKRVILAMRQHEYVAKLAQYLREEEPAWAISAFTHEEALHRELQNGRVFDVWIAELAMLLELSEFSSGNSKAVALVEEIGTGRGEWLEIQQYQPLPALLAHIRSALAGPVSVSPSGCRIVSLFSASGGAGKTTAALNLVRQAGERGFRTFYLNLETLNATASFFGKGEPDSLSRLLYSLQAHPDNGVEHFERFCRHHSQLRTHYIDAPDHPGERLALTPILLESLLEGLRSTGRFDLIIIDPDSGAGDWHMKLLDLSDQVVWLTADDAQSFAKADKLLRYWQGQSSMKLDKVLFVMNRARHEASRQCTLPGGSPAAILPYIPEWKTVDQLGRLLGSPAFCGAIDMLLDQLNIVIRAPNAGRRKEGEHNGTDRAHVRGTG</sequence>
<reference evidence="3 4" key="1">
    <citation type="submission" date="2014-12" db="EMBL/GenBank/DDBJ databases">
        <title>Draft genome sequence of Cohnella kolymensis strain B-2846.</title>
        <authorList>
            <person name="Karlyshev A.V."/>
            <person name="Kudryashova E.B."/>
        </authorList>
    </citation>
    <scope>NUCLEOTIDE SEQUENCE [LARGE SCALE GENOMIC DNA]</scope>
    <source>
        <strain evidence="3 4">VKM B-2846</strain>
    </source>
</reference>
<dbReference type="InterPro" id="IPR050625">
    <property type="entry name" value="ParA/MinD_ATPase"/>
</dbReference>
<keyword evidence="2" id="KW-0067">ATP-binding</keyword>
<dbReference type="InterPro" id="IPR027417">
    <property type="entry name" value="P-loop_NTPase"/>
</dbReference>
<proteinExistence type="predicted"/>
<dbReference type="PANTHER" id="PTHR43384:SF6">
    <property type="entry name" value="SEPTUM SITE-DETERMINING PROTEIN MIND HOMOLOG, CHLOROPLASTIC"/>
    <property type="match status" value="1"/>
</dbReference>
<organism evidence="3 4">
    <name type="scientific">Cohnella kolymensis</name>
    <dbReference type="NCBI Taxonomy" id="1590652"/>
    <lineage>
        <taxon>Bacteria</taxon>
        <taxon>Bacillati</taxon>
        <taxon>Bacillota</taxon>
        <taxon>Bacilli</taxon>
        <taxon>Bacillales</taxon>
        <taxon>Paenibacillaceae</taxon>
        <taxon>Cohnella</taxon>
    </lineage>
</organism>
<dbReference type="SUPFAM" id="SSF52540">
    <property type="entry name" value="P-loop containing nucleoside triphosphate hydrolases"/>
    <property type="match status" value="1"/>
</dbReference>
<evidence type="ECO:0000256" key="1">
    <source>
        <dbReference type="ARBA" id="ARBA00022741"/>
    </source>
</evidence>
<gene>
    <name evidence="3" type="ORF">SD71_10555</name>
</gene>
<dbReference type="Gene3D" id="3.40.50.300">
    <property type="entry name" value="P-loop containing nucleotide triphosphate hydrolases"/>
    <property type="match status" value="1"/>
</dbReference>
<dbReference type="Proteomes" id="UP000054526">
    <property type="component" value="Unassembled WGS sequence"/>
</dbReference>
<evidence type="ECO:0000313" key="4">
    <source>
        <dbReference type="Proteomes" id="UP000054526"/>
    </source>
</evidence>
<dbReference type="RefSeq" id="WP_041062496.1">
    <property type="nucleotide sequence ID" value="NZ_JXAL01000016.1"/>
</dbReference>
<evidence type="ECO:0008006" key="5">
    <source>
        <dbReference type="Google" id="ProtNLM"/>
    </source>
</evidence>